<dbReference type="Proteomes" id="UP000664056">
    <property type="component" value="Unassembled WGS sequence"/>
</dbReference>
<dbReference type="GeneID" id="93897908"/>
<accession>A0AAW4H4X8</accession>
<protein>
    <submittedName>
        <fullName evidence="1">DUF3820 family protein</fullName>
    </submittedName>
</protein>
<name>A0AAW4H4X8_VIBVL</name>
<proteinExistence type="predicted"/>
<dbReference type="EMBL" id="JAFKOQ010000001">
    <property type="protein sequence ID" value="MBN8120647.1"/>
    <property type="molecule type" value="Genomic_DNA"/>
</dbReference>
<sequence>MLAKENLIKLARIQMPFGKYAGRVLIDLPEEYLLWFARKDEFPKGELGELMQLCLALKIEGLDSVVKPLKREFD</sequence>
<evidence type="ECO:0000313" key="1">
    <source>
        <dbReference type="EMBL" id="MBN8120647.1"/>
    </source>
</evidence>
<organism evidence="1 2">
    <name type="scientific">Vibrio vulnificus</name>
    <dbReference type="NCBI Taxonomy" id="672"/>
    <lineage>
        <taxon>Bacteria</taxon>
        <taxon>Pseudomonadati</taxon>
        <taxon>Pseudomonadota</taxon>
        <taxon>Gammaproteobacteria</taxon>
        <taxon>Vibrionales</taxon>
        <taxon>Vibrionaceae</taxon>
        <taxon>Vibrio</taxon>
    </lineage>
</organism>
<reference evidence="1" key="1">
    <citation type="submission" date="2021-03" db="EMBL/GenBank/DDBJ databases">
        <title>Study of the foodborne Vibrio vulnificus isolates from China.</title>
        <authorList>
            <person name="Zheng Z."/>
            <person name="Ye L."/>
        </authorList>
    </citation>
    <scope>NUCLEOTIDE SEQUENCE</scope>
    <source>
        <strain evidence="1">Vv1582</strain>
    </source>
</reference>
<evidence type="ECO:0000313" key="2">
    <source>
        <dbReference type="Proteomes" id="UP000664056"/>
    </source>
</evidence>
<dbReference type="InterPro" id="IPR024530">
    <property type="entry name" value="QSregVF_b"/>
</dbReference>
<gene>
    <name evidence="1" type="ORF">J0J18_02805</name>
</gene>
<comment type="caution">
    <text evidence="1">The sequence shown here is derived from an EMBL/GenBank/DDBJ whole genome shotgun (WGS) entry which is preliminary data.</text>
</comment>
<dbReference type="RefSeq" id="WP_026050817.1">
    <property type="nucleotide sequence ID" value="NZ_CP041683.1"/>
</dbReference>
<dbReference type="AlphaFoldDB" id="A0AAW4H4X8"/>
<dbReference type="Pfam" id="PF12843">
    <property type="entry name" value="QSregVF_b"/>
    <property type="match status" value="1"/>
</dbReference>